<dbReference type="PRINTS" id="PR00508">
    <property type="entry name" value="S21N4MTFRASE"/>
</dbReference>
<dbReference type="KEGG" id="sck:SCITRI_00971"/>
<feature type="domain" description="DNA methylase N-4/N-6" evidence="3">
    <location>
        <begin position="4"/>
        <end position="70"/>
    </location>
</feature>
<sequence length="86" mass="9917">MKKERENHKLIIHPTQKPTELTEKLIFSRINGNNGRTLIPFAGSGSECTVAEINNIEYLGIELNPEYENDLKSFHSLFKGRRCEAW</sequence>
<dbReference type="InterPro" id="IPR001091">
    <property type="entry name" value="RM_Methyltransferase"/>
</dbReference>
<dbReference type="InterPro" id="IPR002941">
    <property type="entry name" value="DNA_methylase_N4/N6"/>
</dbReference>
<dbReference type="GO" id="GO:0032259">
    <property type="term" value="P:methylation"/>
    <property type="evidence" value="ECO:0007669"/>
    <property type="project" value="UniProtKB-KW"/>
</dbReference>
<dbReference type="GeneID" id="79946310"/>
<gene>
    <name evidence="4" type="ORF">M0C40_05025</name>
</gene>
<dbReference type="RefSeq" id="WP_071937423.1">
    <property type="nucleotide sequence ID" value="NZ_CP013197.1"/>
</dbReference>
<evidence type="ECO:0000256" key="2">
    <source>
        <dbReference type="ARBA" id="ARBA00022679"/>
    </source>
</evidence>
<evidence type="ECO:0000313" key="4">
    <source>
        <dbReference type="EMBL" id="WFG95462.1"/>
    </source>
</evidence>
<organism evidence="4 5">
    <name type="scientific">Spiroplasma citri</name>
    <dbReference type="NCBI Taxonomy" id="2133"/>
    <lineage>
        <taxon>Bacteria</taxon>
        <taxon>Bacillati</taxon>
        <taxon>Mycoplasmatota</taxon>
        <taxon>Mollicutes</taxon>
        <taxon>Entomoplasmatales</taxon>
        <taxon>Spiroplasmataceae</taxon>
        <taxon>Spiroplasma</taxon>
    </lineage>
</organism>
<name>A0AAX3SVW8_SPICI</name>
<dbReference type="GO" id="GO:0008170">
    <property type="term" value="F:N-methyltransferase activity"/>
    <property type="evidence" value="ECO:0007669"/>
    <property type="project" value="InterPro"/>
</dbReference>
<reference evidence="4 5" key="1">
    <citation type="submission" date="2022-04" db="EMBL/GenBank/DDBJ databases">
        <title>Whole genome of Spiroplasma citri.</title>
        <authorList>
            <person name="Khanchezar A."/>
            <person name="Izadpanah K."/>
            <person name="Taghavi M."/>
            <person name="Ghorbani A."/>
            <person name="Beven L."/>
        </authorList>
    </citation>
    <scope>NUCLEOTIDE SEQUENCE [LARGE SCALE GENOMIC DNA]</scope>
    <source>
        <strain evidence="4 5">D4</strain>
    </source>
</reference>
<accession>A0AAX3SVW8</accession>
<evidence type="ECO:0000256" key="1">
    <source>
        <dbReference type="ARBA" id="ARBA00022603"/>
    </source>
</evidence>
<keyword evidence="5" id="KW-1185">Reference proteome</keyword>
<dbReference type="AlphaFoldDB" id="A0AAX3SVW8"/>
<dbReference type="InterPro" id="IPR029063">
    <property type="entry name" value="SAM-dependent_MTases_sf"/>
</dbReference>
<keyword evidence="2" id="KW-0808">Transferase</keyword>
<dbReference type="EMBL" id="CP096246">
    <property type="protein sequence ID" value="WFG95462.1"/>
    <property type="molecule type" value="Genomic_DNA"/>
</dbReference>
<protein>
    <submittedName>
        <fullName evidence="4">Site-specific DNA-methyltransferase</fullName>
    </submittedName>
</protein>
<dbReference type="Pfam" id="PF01555">
    <property type="entry name" value="N6_N4_Mtase"/>
    <property type="match status" value="1"/>
</dbReference>
<evidence type="ECO:0000313" key="5">
    <source>
        <dbReference type="Proteomes" id="UP001214629"/>
    </source>
</evidence>
<dbReference type="GO" id="GO:0003677">
    <property type="term" value="F:DNA binding"/>
    <property type="evidence" value="ECO:0007669"/>
    <property type="project" value="InterPro"/>
</dbReference>
<proteinExistence type="predicted"/>
<evidence type="ECO:0000259" key="3">
    <source>
        <dbReference type="Pfam" id="PF01555"/>
    </source>
</evidence>
<dbReference type="Gene3D" id="3.40.50.150">
    <property type="entry name" value="Vaccinia Virus protein VP39"/>
    <property type="match status" value="1"/>
</dbReference>
<dbReference type="Proteomes" id="UP001214629">
    <property type="component" value="Chromosome"/>
</dbReference>
<keyword evidence="1" id="KW-0489">Methyltransferase</keyword>
<dbReference type="SUPFAM" id="SSF53335">
    <property type="entry name" value="S-adenosyl-L-methionine-dependent methyltransferases"/>
    <property type="match status" value="1"/>
</dbReference>